<proteinExistence type="inferred from homology"/>
<feature type="active site" description="Nucleophile" evidence="9">
    <location>
        <position position="119"/>
    </location>
</feature>
<evidence type="ECO:0000256" key="8">
    <source>
        <dbReference type="ARBA" id="ARBA00075819"/>
    </source>
</evidence>
<dbReference type="GO" id="GO:0005737">
    <property type="term" value="C:cytoplasm"/>
    <property type="evidence" value="ECO:0007669"/>
    <property type="project" value="TreeGrafter"/>
</dbReference>
<keyword evidence="5 9" id="KW-0862">Zinc</keyword>
<dbReference type="AlphaFoldDB" id="A0A177NU49"/>
<dbReference type="STRING" id="980561.A1359_02630"/>
<dbReference type="GO" id="GO:0008270">
    <property type="term" value="F:zinc ion binding"/>
    <property type="evidence" value="ECO:0007669"/>
    <property type="project" value="UniProtKB-UniRule"/>
</dbReference>
<dbReference type="NCBIfam" id="TIGR00357">
    <property type="entry name" value="peptide-methionine (R)-S-oxide reductase MsrB"/>
    <property type="match status" value="1"/>
</dbReference>
<dbReference type="PROSITE" id="PS51790">
    <property type="entry name" value="MSRB"/>
    <property type="match status" value="1"/>
</dbReference>
<feature type="binding site" evidence="9">
    <location>
        <position position="99"/>
    </location>
    <ligand>
        <name>Zn(2+)</name>
        <dbReference type="ChEBI" id="CHEBI:29105"/>
    </ligand>
</feature>
<keyword evidence="6 9" id="KW-0560">Oxidoreductase</keyword>
<keyword evidence="4 9" id="KW-0479">Metal-binding</keyword>
<evidence type="ECO:0000259" key="10">
    <source>
        <dbReference type="PROSITE" id="PS51790"/>
    </source>
</evidence>
<evidence type="ECO:0000313" key="11">
    <source>
        <dbReference type="EMBL" id="OAI21064.1"/>
    </source>
</evidence>
<evidence type="ECO:0000256" key="2">
    <source>
        <dbReference type="ARBA" id="ARBA00012499"/>
    </source>
</evidence>
<name>A0A177NU49_9GAMM</name>
<dbReference type="EC" id="1.8.4.12" evidence="2 9"/>
<keyword evidence="12" id="KW-1185">Reference proteome</keyword>
<dbReference type="SUPFAM" id="SSF51316">
    <property type="entry name" value="Mss4-like"/>
    <property type="match status" value="1"/>
</dbReference>
<gene>
    <name evidence="9" type="primary">msrB</name>
    <name evidence="11" type="ORF">A1359_02630</name>
</gene>
<dbReference type="RefSeq" id="WP_066976981.1">
    <property type="nucleotide sequence ID" value="NZ_LUUI01000022.1"/>
</dbReference>
<organism evidence="11 12">
    <name type="scientific">Methylomonas lenta</name>
    <dbReference type="NCBI Taxonomy" id="980561"/>
    <lineage>
        <taxon>Bacteria</taxon>
        <taxon>Pseudomonadati</taxon>
        <taxon>Pseudomonadota</taxon>
        <taxon>Gammaproteobacteria</taxon>
        <taxon>Methylococcales</taxon>
        <taxon>Methylococcaceae</taxon>
        <taxon>Methylomonas</taxon>
    </lineage>
</organism>
<feature type="binding site" evidence="9">
    <location>
        <position position="47"/>
    </location>
    <ligand>
        <name>Zn(2+)</name>
        <dbReference type="ChEBI" id="CHEBI:29105"/>
    </ligand>
</feature>
<protein>
    <recommendedName>
        <fullName evidence="3 9">Peptide methionine sulfoxide reductase MsrB</fullName>
        <ecNumber evidence="2 9">1.8.4.12</ecNumber>
    </recommendedName>
    <alternativeName>
        <fullName evidence="8 9">Peptide-methionine (R)-S-oxide reductase</fullName>
    </alternativeName>
</protein>
<sequence length="131" mass="14610">MNKQKDSSQTWKENLTPEQFHVCREKGTEPPFTGKYTDCTTAGIYHCICCGQALFTSEQKFHSGCGWPSFWAPLTETCLNEHEDSSHGMHRTEVTCSDCGAHLGHVFPDGPPPTGLRYCINSVALELKDQT</sequence>
<comment type="caution">
    <text evidence="11">The sequence shown here is derived from an EMBL/GenBank/DDBJ whole genome shotgun (WGS) entry which is preliminary data.</text>
</comment>
<dbReference type="FunFam" id="2.170.150.20:FF:000001">
    <property type="entry name" value="Peptide methionine sulfoxide reductase MsrB"/>
    <property type="match status" value="1"/>
</dbReference>
<dbReference type="PANTHER" id="PTHR10173">
    <property type="entry name" value="METHIONINE SULFOXIDE REDUCTASE"/>
    <property type="match status" value="1"/>
</dbReference>
<dbReference type="HAMAP" id="MF_01400">
    <property type="entry name" value="MsrB"/>
    <property type="match status" value="1"/>
</dbReference>
<evidence type="ECO:0000313" key="12">
    <source>
        <dbReference type="Proteomes" id="UP000078476"/>
    </source>
</evidence>
<dbReference type="InterPro" id="IPR011057">
    <property type="entry name" value="Mss4-like_sf"/>
</dbReference>
<comment type="catalytic activity">
    <reaction evidence="7 9">
        <text>L-methionyl-[protein] + [thioredoxin]-disulfide + H2O = L-methionyl-(R)-S-oxide-[protein] + [thioredoxin]-dithiol</text>
        <dbReference type="Rhea" id="RHEA:24164"/>
        <dbReference type="Rhea" id="RHEA-COMP:10698"/>
        <dbReference type="Rhea" id="RHEA-COMP:10700"/>
        <dbReference type="Rhea" id="RHEA-COMP:12313"/>
        <dbReference type="Rhea" id="RHEA-COMP:12314"/>
        <dbReference type="ChEBI" id="CHEBI:15377"/>
        <dbReference type="ChEBI" id="CHEBI:16044"/>
        <dbReference type="ChEBI" id="CHEBI:29950"/>
        <dbReference type="ChEBI" id="CHEBI:45764"/>
        <dbReference type="ChEBI" id="CHEBI:50058"/>
        <dbReference type="EC" id="1.8.4.12"/>
    </reaction>
</comment>
<evidence type="ECO:0000256" key="7">
    <source>
        <dbReference type="ARBA" id="ARBA00048488"/>
    </source>
</evidence>
<dbReference type="GO" id="GO:0033743">
    <property type="term" value="F:peptide-methionine (R)-S-oxide reductase activity"/>
    <property type="evidence" value="ECO:0007669"/>
    <property type="project" value="UniProtKB-UniRule"/>
</dbReference>
<dbReference type="OrthoDB" id="9785497at2"/>
<evidence type="ECO:0000256" key="9">
    <source>
        <dbReference type="HAMAP-Rule" id="MF_01400"/>
    </source>
</evidence>
<dbReference type="Gene3D" id="2.170.150.20">
    <property type="entry name" value="Peptide methionine sulfoxide reductase"/>
    <property type="match status" value="1"/>
</dbReference>
<dbReference type="EMBL" id="LUUI01000022">
    <property type="protein sequence ID" value="OAI21064.1"/>
    <property type="molecule type" value="Genomic_DNA"/>
</dbReference>
<evidence type="ECO:0000256" key="1">
    <source>
        <dbReference type="ARBA" id="ARBA00007174"/>
    </source>
</evidence>
<evidence type="ECO:0000256" key="5">
    <source>
        <dbReference type="ARBA" id="ARBA00022833"/>
    </source>
</evidence>
<evidence type="ECO:0000256" key="3">
    <source>
        <dbReference type="ARBA" id="ARBA00021130"/>
    </source>
</evidence>
<dbReference type="PANTHER" id="PTHR10173:SF52">
    <property type="entry name" value="METHIONINE-R-SULFOXIDE REDUCTASE B1"/>
    <property type="match status" value="1"/>
</dbReference>
<feature type="domain" description="MsrB" evidence="10">
    <location>
        <begin position="8"/>
        <end position="130"/>
    </location>
</feature>
<feature type="binding site" evidence="9">
    <location>
        <position position="50"/>
    </location>
    <ligand>
        <name>Zn(2+)</name>
        <dbReference type="ChEBI" id="CHEBI:29105"/>
    </ligand>
</feature>
<dbReference type="InterPro" id="IPR002579">
    <property type="entry name" value="Met_Sox_Rdtase_MsrB_dom"/>
</dbReference>
<dbReference type="InterPro" id="IPR028427">
    <property type="entry name" value="Met_Sox_Rdtase_MsrB"/>
</dbReference>
<reference evidence="11 12" key="1">
    <citation type="submission" date="2016-03" db="EMBL/GenBank/DDBJ databases">
        <authorList>
            <person name="Ploux O."/>
        </authorList>
    </citation>
    <scope>NUCLEOTIDE SEQUENCE [LARGE SCALE GENOMIC DNA]</scope>
    <source>
        <strain evidence="11 12">R-45370</strain>
    </source>
</reference>
<dbReference type="GO" id="GO:0006979">
    <property type="term" value="P:response to oxidative stress"/>
    <property type="evidence" value="ECO:0007669"/>
    <property type="project" value="InterPro"/>
</dbReference>
<dbReference type="Pfam" id="PF01641">
    <property type="entry name" value="SelR"/>
    <property type="match status" value="1"/>
</dbReference>
<feature type="binding site" evidence="9">
    <location>
        <position position="96"/>
    </location>
    <ligand>
        <name>Zn(2+)</name>
        <dbReference type="ChEBI" id="CHEBI:29105"/>
    </ligand>
</feature>
<dbReference type="Proteomes" id="UP000078476">
    <property type="component" value="Unassembled WGS sequence"/>
</dbReference>
<comment type="similarity">
    <text evidence="1 9">Belongs to the MsrB Met sulfoxide reductase family.</text>
</comment>
<accession>A0A177NU49</accession>
<comment type="cofactor">
    <cofactor evidence="9">
        <name>Zn(2+)</name>
        <dbReference type="ChEBI" id="CHEBI:29105"/>
    </cofactor>
    <text evidence="9">Binds 1 zinc ion per subunit. The zinc ion is important for the structural integrity of the protein.</text>
</comment>
<evidence type="ECO:0000256" key="6">
    <source>
        <dbReference type="ARBA" id="ARBA00023002"/>
    </source>
</evidence>
<evidence type="ECO:0000256" key="4">
    <source>
        <dbReference type="ARBA" id="ARBA00022723"/>
    </source>
</evidence>
<dbReference type="GO" id="GO:0030091">
    <property type="term" value="P:protein repair"/>
    <property type="evidence" value="ECO:0007669"/>
    <property type="project" value="InterPro"/>
</dbReference>